<feature type="transmembrane region" description="Helical" evidence="6">
    <location>
        <begin position="127"/>
        <end position="147"/>
    </location>
</feature>
<evidence type="ECO:0000256" key="4">
    <source>
        <dbReference type="ARBA" id="ARBA00023054"/>
    </source>
</evidence>
<comment type="subcellular location">
    <subcellularLocation>
        <location evidence="1">Membrane</location>
    </subcellularLocation>
</comment>
<keyword evidence="9" id="KW-1185">Reference proteome</keyword>
<evidence type="ECO:0000313" key="9">
    <source>
        <dbReference type="Proteomes" id="UP000298663"/>
    </source>
</evidence>
<accession>A0A4U5P9Y1</accession>
<feature type="domain" description="SUN" evidence="7">
    <location>
        <begin position="433"/>
        <end position="597"/>
    </location>
</feature>
<keyword evidence="5 6" id="KW-0472">Membrane</keyword>
<dbReference type="Proteomes" id="UP000298663">
    <property type="component" value="Unassembled WGS sequence"/>
</dbReference>
<proteinExistence type="predicted"/>
<evidence type="ECO:0000256" key="5">
    <source>
        <dbReference type="ARBA" id="ARBA00023136"/>
    </source>
</evidence>
<evidence type="ECO:0000256" key="3">
    <source>
        <dbReference type="ARBA" id="ARBA00022989"/>
    </source>
</evidence>
<organism evidence="8 9">
    <name type="scientific">Steinernema carpocapsae</name>
    <name type="common">Entomopathogenic nematode</name>
    <dbReference type="NCBI Taxonomy" id="34508"/>
    <lineage>
        <taxon>Eukaryota</taxon>
        <taxon>Metazoa</taxon>
        <taxon>Ecdysozoa</taxon>
        <taxon>Nematoda</taxon>
        <taxon>Chromadorea</taxon>
        <taxon>Rhabditida</taxon>
        <taxon>Tylenchina</taxon>
        <taxon>Panagrolaimomorpha</taxon>
        <taxon>Strongyloidoidea</taxon>
        <taxon>Steinernematidae</taxon>
        <taxon>Steinernema</taxon>
    </lineage>
</organism>
<evidence type="ECO:0000256" key="1">
    <source>
        <dbReference type="ARBA" id="ARBA00004370"/>
    </source>
</evidence>
<dbReference type="GO" id="GO:0043495">
    <property type="term" value="F:protein-membrane adaptor activity"/>
    <property type="evidence" value="ECO:0007669"/>
    <property type="project" value="TreeGrafter"/>
</dbReference>
<keyword evidence="4" id="KW-0175">Coiled coil</keyword>
<dbReference type="Pfam" id="PF07738">
    <property type="entry name" value="Sad1_UNC"/>
    <property type="match status" value="1"/>
</dbReference>
<feature type="transmembrane region" description="Helical" evidence="6">
    <location>
        <begin position="283"/>
        <end position="305"/>
    </location>
</feature>
<feature type="transmembrane region" description="Helical" evidence="6">
    <location>
        <begin position="86"/>
        <end position="107"/>
    </location>
</feature>
<sequence>MDSRLSEADIERILDVESPVRTGFTYANSQAYNRHRSEKYVHPRMSRPMILSRTSSYSSSFSKEDLRSRFKDFQDQEVVDVRRQNVVMSTVYTLFSAVIYILTLPYHGLKALASNIYNFTNTVSTSVFNAAASAVYFTCYYLVAVPLQAIGSCYNRLTKPHQQQEFARANHHIDLGDRKITKTFEKEEVRRSARLQTTLRYVFAEESSGSEFAGGGDVVEVGTLHEASFRENVATTLDQVSHAVFYYLSTAWSYITDKRIRQNWYNSCLDVYRRAISSRWTTACCLFILLPFLLGVLGAFLYIPLPSILQLDIPVHQQEVVIQETTVKPQGAPVQQQATKCCLSDLEGDIEKRFKDLQMLMASKISEQNSLFAKEIERIKQEKETVIVSPEVSREFSLSEVDLGRIQKMIANSIDTYDADKTGMPDYALESAGGSVISTRCTETYNEKSRLESIYGFPLWYSSYSPRSVIQRKAQGATAGECWAFIGGHGFLTIRLAGRIDVTAVSYEHLPKAVSPQGHINSAPKEFLVWSYQTLEDTTSRVLLGSFEYDDQGNAIQTFKTQNRDPEGTPIIELETLTNHGSEYTCLYRFRVHGNLRHED</sequence>
<dbReference type="PROSITE" id="PS51469">
    <property type="entry name" value="SUN"/>
    <property type="match status" value="1"/>
</dbReference>
<keyword evidence="2 6" id="KW-0812">Transmembrane</keyword>
<keyword evidence="3 6" id="KW-1133">Transmembrane helix</keyword>
<dbReference type="FunFam" id="2.60.120.260:FF:000009">
    <property type="entry name" value="SUN domain-containing protein 1 isoform X1"/>
    <property type="match status" value="1"/>
</dbReference>
<protein>
    <recommendedName>
        <fullName evidence="7">SUN domain-containing protein</fullName>
    </recommendedName>
</protein>
<dbReference type="OrthoDB" id="342281at2759"/>
<dbReference type="PANTHER" id="PTHR12911:SF8">
    <property type="entry name" value="KLAROID PROTEIN-RELATED"/>
    <property type="match status" value="1"/>
</dbReference>
<dbReference type="AlphaFoldDB" id="A0A4U5P9Y1"/>
<comment type="caution">
    <text evidence="8">The sequence shown here is derived from an EMBL/GenBank/DDBJ whole genome shotgun (WGS) entry which is preliminary data.</text>
</comment>
<evidence type="ECO:0000256" key="6">
    <source>
        <dbReference type="SAM" id="Phobius"/>
    </source>
</evidence>
<dbReference type="EMBL" id="AZBU02000002">
    <property type="protein sequence ID" value="TKR93056.1"/>
    <property type="molecule type" value="Genomic_DNA"/>
</dbReference>
<dbReference type="STRING" id="34508.A0A4U5P9Y1"/>
<dbReference type="Gene3D" id="2.60.120.260">
    <property type="entry name" value="Galactose-binding domain-like"/>
    <property type="match status" value="1"/>
</dbReference>
<dbReference type="InterPro" id="IPR012919">
    <property type="entry name" value="SUN_dom"/>
</dbReference>
<dbReference type="InterPro" id="IPR045119">
    <property type="entry name" value="SUN1-5"/>
</dbReference>
<evidence type="ECO:0000259" key="7">
    <source>
        <dbReference type="PROSITE" id="PS51469"/>
    </source>
</evidence>
<dbReference type="GO" id="GO:0034993">
    <property type="term" value="C:meiotic nuclear membrane microtubule tethering complex"/>
    <property type="evidence" value="ECO:0007669"/>
    <property type="project" value="TreeGrafter"/>
</dbReference>
<reference evidence="8 9" key="2">
    <citation type="journal article" date="2019" name="G3 (Bethesda)">
        <title>Hybrid Assembly of the Genome of the Entomopathogenic Nematode Steinernema carpocapsae Identifies the X-Chromosome.</title>
        <authorList>
            <person name="Serra L."/>
            <person name="Macchietto M."/>
            <person name="Macias-Munoz A."/>
            <person name="McGill C.J."/>
            <person name="Rodriguez I.M."/>
            <person name="Rodriguez B."/>
            <person name="Murad R."/>
            <person name="Mortazavi A."/>
        </authorList>
    </citation>
    <scope>NUCLEOTIDE SEQUENCE [LARGE SCALE GENOMIC DNA]</scope>
    <source>
        <strain evidence="8 9">ALL</strain>
    </source>
</reference>
<evidence type="ECO:0000256" key="2">
    <source>
        <dbReference type="ARBA" id="ARBA00022692"/>
    </source>
</evidence>
<evidence type="ECO:0000313" key="8">
    <source>
        <dbReference type="EMBL" id="TKR93056.1"/>
    </source>
</evidence>
<dbReference type="PANTHER" id="PTHR12911">
    <property type="entry name" value="SAD1/UNC-84-LIKE PROTEIN-RELATED"/>
    <property type="match status" value="1"/>
</dbReference>
<gene>
    <name evidence="8" type="ORF">L596_007588</name>
</gene>
<name>A0A4U5P9Y1_STECR</name>
<reference evidence="8 9" key="1">
    <citation type="journal article" date="2015" name="Genome Biol.">
        <title>Comparative genomics of Steinernema reveals deeply conserved gene regulatory networks.</title>
        <authorList>
            <person name="Dillman A.R."/>
            <person name="Macchietto M."/>
            <person name="Porter C.F."/>
            <person name="Rogers A."/>
            <person name="Williams B."/>
            <person name="Antoshechkin I."/>
            <person name="Lee M.M."/>
            <person name="Goodwin Z."/>
            <person name="Lu X."/>
            <person name="Lewis E.E."/>
            <person name="Goodrich-Blair H."/>
            <person name="Stock S.P."/>
            <person name="Adams B.J."/>
            <person name="Sternberg P.W."/>
            <person name="Mortazavi A."/>
        </authorList>
    </citation>
    <scope>NUCLEOTIDE SEQUENCE [LARGE SCALE GENOMIC DNA]</scope>
    <source>
        <strain evidence="8 9">ALL</strain>
    </source>
</reference>